<evidence type="ECO:0000313" key="7">
    <source>
        <dbReference type="Proteomes" id="UP001241092"/>
    </source>
</evidence>
<evidence type="ECO:0000259" key="3">
    <source>
        <dbReference type="Pfam" id="PF01757"/>
    </source>
</evidence>
<dbReference type="InterPro" id="IPR050879">
    <property type="entry name" value="Acyltransferase_3"/>
</dbReference>
<dbReference type="Proteomes" id="UP000465622">
    <property type="component" value="Chromosome"/>
</dbReference>
<reference evidence="4 6" key="1">
    <citation type="journal article" date="2019" name="Emerg. Microbes Infect.">
        <title>Comprehensive subspecies identification of 175 nontuberculous mycobacteria species based on 7547 genomic profiles.</title>
        <authorList>
            <person name="Matsumoto Y."/>
            <person name="Kinjo T."/>
            <person name="Motooka D."/>
            <person name="Nabeya D."/>
            <person name="Jung N."/>
            <person name="Uechi K."/>
            <person name="Horii T."/>
            <person name="Iida T."/>
            <person name="Fujita J."/>
            <person name="Nakamura S."/>
        </authorList>
    </citation>
    <scope>NUCLEOTIDE SEQUENCE [LARGE SCALE GENOMIC DNA]</scope>
    <source>
        <strain evidence="4 6">JCM 12375</strain>
    </source>
</reference>
<feature type="transmembrane region" description="Helical" evidence="2">
    <location>
        <begin position="287"/>
        <end position="306"/>
    </location>
</feature>
<organism evidence="5 7">
    <name type="scientific">Mycolicibacterium mageritense</name>
    <name type="common">Mycobacterium mageritense</name>
    <dbReference type="NCBI Taxonomy" id="53462"/>
    <lineage>
        <taxon>Bacteria</taxon>
        <taxon>Bacillati</taxon>
        <taxon>Actinomycetota</taxon>
        <taxon>Actinomycetes</taxon>
        <taxon>Mycobacteriales</taxon>
        <taxon>Mycobacteriaceae</taxon>
        <taxon>Mycolicibacterium</taxon>
    </lineage>
</organism>
<evidence type="ECO:0000313" key="6">
    <source>
        <dbReference type="Proteomes" id="UP000465622"/>
    </source>
</evidence>
<dbReference type="GO" id="GO:0016747">
    <property type="term" value="F:acyltransferase activity, transferring groups other than amino-acyl groups"/>
    <property type="evidence" value="ECO:0007669"/>
    <property type="project" value="InterPro"/>
</dbReference>
<evidence type="ECO:0000256" key="1">
    <source>
        <dbReference type="SAM" id="MobiDB-lite"/>
    </source>
</evidence>
<name>A0AAI8XN92_MYCME</name>
<dbReference type="AlphaFoldDB" id="A0AAI8XN92"/>
<feature type="transmembrane region" description="Helical" evidence="2">
    <location>
        <begin position="196"/>
        <end position="216"/>
    </location>
</feature>
<reference evidence="4" key="2">
    <citation type="submission" date="2020-02" db="EMBL/GenBank/DDBJ databases">
        <authorList>
            <person name="Matsumoto Y."/>
            <person name="Kinjo T."/>
            <person name="Motooka D."/>
            <person name="Nabeya D."/>
            <person name="Jung N."/>
            <person name="Uechi K."/>
            <person name="Horii T."/>
            <person name="Iida T."/>
            <person name="Fujita J."/>
            <person name="Nakamura S."/>
        </authorList>
    </citation>
    <scope>NUCLEOTIDE SEQUENCE</scope>
    <source>
        <strain evidence="4">JCM 12375</strain>
    </source>
</reference>
<feature type="transmembrane region" description="Helical" evidence="2">
    <location>
        <begin position="390"/>
        <end position="409"/>
    </location>
</feature>
<accession>A0AAI8XN92</accession>
<dbReference type="Pfam" id="PF01757">
    <property type="entry name" value="Acyl_transf_3"/>
    <property type="match status" value="1"/>
</dbReference>
<feature type="transmembrane region" description="Helical" evidence="2">
    <location>
        <begin position="223"/>
        <end position="241"/>
    </location>
</feature>
<evidence type="ECO:0000313" key="5">
    <source>
        <dbReference type="EMBL" id="BDY28736.1"/>
    </source>
</evidence>
<feature type="region of interest" description="Disordered" evidence="1">
    <location>
        <begin position="427"/>
        <end position="446"/>
    </location>
</feature>
<keyword evidence="2" id="KW-0472">Membrane</keyword>
<feature type="transmembrane region" description="Helical" evidence="2">
    <location>
        <begin position="261"/>
        <end position="280"/>
    </location>
</feature>
<dbReference type="PANTHER" id="PTHR23028:SF53">
    <property type="entry name" value="ACYL_TRANSF_3 DOMAIN-CONTAINING PROTEIN"/>
    <property type="match status" value="1"/>
</dbReference>
<dbReference type="GO" id="GO:0016020">
    <property type="term" value="C:membrane"/>
    <property type="evidence" value="ECO:0007669"/>
    <property type="project" value="TreeGrafter"/>
</dbReference>
<keyword evidence="6" id="KW-1185">Reference proteome</keyword>
<keyword evidence="2" id="KW-0812">Transmembrane</keyword>
<keyword evidence="2" id="KW-1133">Transmembrane helix</keyword>
<sequence length="446" mass="47827">MWANSSSRQTRSTLTALSKAITYYGGILAGQFTRRLACPGRPGTLVGVASAASDPETGPEPVGGTRSFLPAVEGMRACAAMGVVLTHVAFQTGHTGGVMGRIFGRFDLAVAVFFALSGFLLWRGHAAAARGLRPRPRTGHYLRSRVVRIMPGYVVAVVVILLLLPEANADLTVWLANLSLTQIYVPLTLSPGLTQMWSLSVEVTFYLVLPVLALLARRLPVRARIGVIVAVAALSLLWVRIPFDGSSGLNQWNWPPAFFSWFAAGMVLAELTVSPFGWVHRLGRNRVLMAVVAVAAFGIAASPLAGLEGLHPGSVGQVTLKTAMGAVVAGALLAPLVLDHPDTPHRILGSRVMVTLGRWSYGLFVWHLAALAMVFPMIGEFLFNGGMPAVLVLTLVFGFALAAVSYALVESPCREALRRWEYRNEKPVPPLDSAITPDPEPEPISR</sequence>
<reference evidence="5" key="3">
    <citation type="submission" date="2023-03" db="EMBL/GenBank/DDBJ databases">
        <title>Draft genome sequence of a Mycolicibacterium mageritense strain H4_3_1 isolated from a hybrid biological-inorganic system reactor.</title>
        <authorList>
            <person name="Feng X."/>
            <person name="Kazama D."/>
            <person name="Sato K."/>
            <person name="Kobayashi H."/>
        </authorList>
    </citation>
    <scope>NUCLEOTIDE SEQUENCE</scope>
    <source>
        <strain evidence="5">H4_3_1</strain>
    </source>
</reference>
<dbReference type="EMBL" id="AP027452">
    <property type="protein sequence ID" value="BDY28736.1"/>
    <property type="molecule type" value="Genomic_DNA"/>
</dbReference>
<keyword evidence="4" id="KW-0808">Transferase</keyword>
<dbReference type="GO" id="GO:0009103">
    <property type="term" value="P:lipopolysaccharide biosynthetic process"/>
    <property type="evidence" value="ECO:0007669"/>
    <property type="project" value="TreeGrafter"/>
</dbReference>
<feature type="domain" description="Acyltransferase 3" evidence="3">
    <location>
        <begin position="71"/>
        <end position="403"/>
    </location>
</feature>
<evidence type="ECO:0000313" key="4">
    <source>
        <dbReference type="EMBL" id="BBX32595.1"/>
    </source>
</evidence>
<dbReference type="EMBL" id="AP022567">
    <property type="protein sequence ID" value="BBX32595.1"/>
    <property type="molecule type" value="Genomic_DNA"/>
</dbReference>
<gene>
    <name evidence="5" type="ORF">hbim_02671</name>
    <name evidence="4" type="ORF">MMAGJ_18770</name>
</gene>
<feature type="transmembrane region" description="Helical" evidence="2">
    <location>
        <begin position="145"/>
        <end position="164"/>
    </location>
</feature>
<keyword evidence="4" id="KW-0012">Acyltransferase</keyword>
<proteinExistence type="predicted"/>
<feature type="transmembrane region" description="Helical" evidence="2">
    <location>
        <begin position="102"/>
        <end position="124"/>
    </location>
</feature>
<protein>
    <submittedName>
        <fullName evidence="4">Acyltransferase</fullName>
    </submittedName>
</protein>
<dbReference type="Proteomes" id="UP001241092">
    <property type="component" value="Chromosome"/>
</dbReference>
<feature type="transmembrane region" description="Helical" evidence="2">
    <location>
        <begin position="318"/>
        <end position="338"/>
    </location>
</feature>
<dbReference type="PANTHER" id="PTHR23028">
    <property type="entry name" value="ACETYLTRANSFERASE"/>
    <property type="match status" value="1"/>
</dbReference>
<dbReference type="InterPro" id="IPR002656">
    <property type="entry name" value="Acyl_transf_3_dom"/>
</dbReference>
<evidence type="ECO:0000256" key="2">
    <source>
        <dbReference type="SAM" id="Phobius"/>
    </source>
</evidence>
<feature type="transmembrane region" description="Helical" evidence="2">
    <location>
        <begin position="359"/>
        <end position="378"/>
    </location>
</feature>